<feature type="compositionally biased region" description="Pro residues" evidence="1">
    <location>
        <begin position="219"/>
        <end position="235"/>
    </location>
</feature>
<proteinExistence type="predicted"/>
<evidence type="ECO:0000313" key="3">
    <source>
        <dbReference type="Proteomes" id="UP000800041"/>
    </source>
</evidence>
<feature type="compositionally biased region" description="Low complexity" evidence="1">
    <location>
        <begin position="319"/>
        <end position="345"/>
    </location>
</feature>
<organism evidence="2 3">
    <name type="scientific">Aulographum hederae CBS 113979</name>
    <dbReference type="NCBI Taxonomy" id="1176131"/>
    <lineage>
        <taxon>Eukaryota</taxon>
        <taxon>Fungi</taxon>
        <taxon>Dikarya</taxon>
        <taxon>Ascomycota</taxon>
        <taxon>Pezizomycotina</taxon>
        <taxon>Dothideomycetes</taxon>
        <taxon>Pleosporomycetidae</taxon>
        <taxon>Aulographales</taxon>
        <taxon>Aulographaceae</taxon>
    </lineage>
</organism>
<feature type="compositionally biased region" description="Gly residues" evidence="1">
    <location>
        <begin position="413"/>
        <end position="429"/>
    </location>
</feature>
<keyword evidence="3" id="KW-1185">Reference proteome</keyword>
<dbReference type="Proteomes" id="UP000800041">
    <property type="component" value="Unassembled WGS sequence"/>
</dbReference>
<feature type="compositionally biased region" description="Basic and acidic residues" evidence="1">
    <location>
        <begin position="196"/>
        <end position="205"/>
    </location>
</feature>
<gene>
    <name evidence="2" type="ORF">K402DRAFT_408106</name>
</gene>
<dbReference type="EMBL" id="ML977192">
    <property type="protein sequence ID" value="KAF1981882.1"/>
    <property type="molecule type" value="Genomic_DNA"/>
</dbReference>
<name>A0A6G1GM22_9PEZI</name>
<reference evidence="2" key="1">
    <citation type="journal article" date="2020" name="Stud. Mycol.">
        <title>101 Dothideomycetes genomes: a test case for predicting lifestyles and emergence of pathogens.</title>
        <authorList>
            <person name="Haridas S."/>
            <person name="Albert R."/>
            <person name="Binder M."/>
            <person name="Bloem J."/>
            <person name="Labutti K."/>
            <person name="Salamov A."/>
            <person name="Andreopoulos B."/>
            <person name="Baker S."/>
            <person name="Barry K."/>
            <person name="Bills G."/>
            <person name="Bluhm B."/>
            <person name="Cannon C."/>
            <person name="Castanera R."/>
            <person name="Culley D."/>
            <person name="Daum C."/>
            <person name="Ezra D."/>
            <person name="Gonzalez J."/>
            <person name="Henrissat B."/>
            <person name="Kuo A."/>
            <person name="Liang C."/>
            <person name="Lipzen A."/>
            <person name="Lutzoni F."/>
            <person name="Magnuson J."/>
            <person name="Mondo S."/>
            <person name="Nolan M."/>
            <person name="Ohm R."/>
            <person name="Pangilinan J."/>
            <person name="Park H.-J."/>
            <person name="Ramirez L."/>
            <person name="Alfaro M."/>
            <person name="Sun H."/>
            <person name="Tritt A."/>
            <person name="Yoshinaga Y."/>
            <person name="Zwiers L.-H."/>
            <person name="Turgeon B."/>
            <person name="Goodwin S."/>
            <person name="Spatafora J."/>
            <person name="Crous P."/>
            <person name="Grigoriev I."/>
        </authorList>
    </citation>
    <scope>NUCLEOTIDE SEQUENCE</scope>
    <source>
        <strain evidence="2">CBS 113979</strain>
    </source>
</reference>
<protein>
    <submittedName>
        <fullName evidence="2">Uncharacterized protein</fullName>
    </submittedName>
</protein>
<dbReference type="AlphaFoldDB" id="A0A6G1GM22"/>
<evidence type="ECO:0000313" key="2">
    <source>
        <dbReference type="EMBL" id="KAF1981882.1"/>
    </source>
</evidence>
<evidence type="ECO:0000256" key="1">
    <source>
        <dbReference type="SAM" id="MobiDB-lite"/>
    </source>
</evidence>
<accession>A0A6G1GM22</accession>
<sequence length="526" mass="58673">MASEWDTWPGRRTPKSSFDQYSHQYDKCRSNIRALTTKYRKLSYSNRHNLTATQPDMALVRVTARAVFTSEDPNQHPVLRRTAEARLGEMTQCKQILDRLKEVVDWNQVHDVAPFAFLENNLPKARGCISELALGLIALGDIDPKEAKRPLNTPEEEENWEYFYHYMNQGYGVLDALDLALKAQDRRRPNQGQKAYKTEERRLRGAESPPRPNKRRASPPFPPPKQPRSPPPIVPSPDDEKVYRGGKQPDHGEFVPDPASPGGFSYRPDTPPTASPGIHPNSPFSPKTPKTPKYAHTKARRSPALSPTSPRKHWWNVFSSPKSSKSSPKSTRSPNTFHSPKSPHYYSPPPPPPRRRSSSPRVPLPTFTPTGNGRPYNVEERVPGGHRGPAPVANFTPAGNGRPYNVEERVPGGHRGPTPGGNYIPGGAGRYYNVEERVPGGQHFPAPGGNFSPAGNGRPYNVEERVPGGHHGLAPGANYIPGGAGRHYKVEEWAPGKHRSPQTGAKHHDVEIRTVYGRHQFARKRR</sequence>
<feature type="compositionally biased region" description="Basic and acidic residues" evidence="1">
    <location>
        <begin position="238"/>
        <end position="254"/>
    </location>
</feature>
<feature type="region of interest" description="Disordered" evidence="1">
    <location>
        <begin position="184"/>
        <end position="480"/>
    </location>
</feature>